<comment type="caution">
    <text evidence="2">The sequence shown here is derived from an EMBL/GenBank/DDBJ whole genome shotgun (WGS) entry which is preliminary data.</text>
</comment>
<sequence length="419" mass="45612">MNPSSPHIASPSPAGTRRRTILLTGTASAHNKGDATMQQVVAAEAIKALGSDTTVILASPAAAHDCTRYDGLTVIPSHRRRLSFIPSLALAALWRVLSTLTHRQPDWLLFSRELRQTRRADLVVDLSGDMLTEDYGPLIGFSHFIPLLMARWLRTPYFICAQSIGPFKKLRPLARSVLSHAAAITIREDLTRERVATLNLRMETTADVSFLLEPDHEAAAALLQASAWAGKRLIGVSVSPILKARFEQAHPGESFAQVMAASLNEALADQDIALLFIPHVTGPADYNDDRPVAAEITRHLSLPSLFIEDDLRPAVLKGLIARCEIFVGARMHANMAALSQGVPLIALSYSHKSAGIMAAFGQEGKIIDGKDLARETLVRQIKELLANRECTAAQIRQHHAAVLARSSRNIAILAELVKS</sequence>
<evidence type="ECO:0000313" key="3">
    <source>
        <dbReference type="Proteomes" id="UP000546464"/>
    </source>
</evidence>
<dbReference type="PANTHER" id="PTHR36836:SF1">
    <property type="entry name" value="COLANIC ACID BIOSYNTHESIS PROTEIN WCAK"/>
    <property type="match status" value="1"/>
</dbReference>
<dbReference type="AlphaFoldDB" id="A0A842HG67"/>
<dbReference type="EMBL" id="JACHVB010000035">
    <property type="protein sequence ID" value="MBC2595279.1"/>
    <property type="molecule type" value="Genomic_DNA"/>
</dbReference>
<dbReference type="PANTHER" id="PTHR36836">
    <property type="entry name" value="COLANIC ACID BIOSYNTHESIS PROTEIN WCAK"/>
    <property type="match status" value="1"/>
</dbReference>
<dbReference type="Proteomes" id="UP000546464">
    <property type="component" value="Unassembled WGS sequence"/>
</dbReference>
<reference evidence="2 3" key="1">
    <citation type="submission" date="2020-07" db="EMBL/GenBank/DDBJ databases">
        <authorList>
            <person name="Feng X."/>
        </authorList>
    </citation>
    <scope>NUCLEOTIDE SEQUENCE [LARGE SCALE GENOMIC DNA]</scope>
    <source>
        <strain evidence="2 3">JCM31066</strain>
    </source>
</reference>
<organism evidence="2 3">
    <name type="scientific">Ruficoccus amylovorans</name>
    <dbReference type="NCBI Taxonomy" id="1804625"/>
    <lineage>
        <taxon>Bacteria</taxon>
        <taxon>Pseudomonadati</taxon>
        <taxon>Verrucomicrobiota</taxon>
        <taxon>Opitutia</taxon>
        <taxon>Puniceicoccales</taxon>
        <taxon>Cerasicoccaceae</taxon>
        <taxon>Ruficoccus</taxon>
    </lineage>
</organism>
<protein>
    <submittedName>
        <fullName evidence="2">Polysaccharide pyruvyl transferase family protein</fullName>
    </submittedName>
</protein>
<dbReference type="RefSeq" id="WP_185676234.1">
    <property type="nucleotide sequence ID" value="NZ_JACHVB010000035.1"/>
</dbReference>
<dbReference type="Pfam" id="PF04230">
    <property type="entry name" value="PS_pyruv_trans"/>
    <property type="match status" value="1"/>
</dbReference>
<feature type="domain" description="Polysaccharide pyruvyl transferase" evidence="1">
    <location>
        <begin position="43"/>
        <end position="351"/>
    </location>
</feature>
<keyword evidence="2" id="KW-0808">Transferase</keyword>
<proteinExistence type="predicted"/>
<keyword evidence="3" id="KW-1185">Reference proteome</keyword>
<dbReference type="GO" id="GO:0016740">
    <property type="term" value="F:transferase activity"/>
    <property type="evidence" value="ECO:0007669"/>
    <property type="project" value="UniProtKB-KW"/>
</dbReference>
<gene>
    <name evidence="2" type="ORF">H5P28_13505</name>
</gene>
<evidence type="ECO:0000313" key="2">
    <source>
        <dbReference type="EMBL" id="MBC2595279.1"/>
    </source>
</evidence>
<evidence type="ECO:0000259" key="1">
    <source>
        <dbReference type="Pfam" id="PF04230"/>
    </source>
</evidence>
<dbReference type="InterPro" id="IPR007345">
    <property type="entry name" value="Polysacch_pyruvyl_Trfase"/>
</dbReference>
<accession>A0A842HG67</accession>
<name>A0A842HG67_9BACT</name>